<evidence type="ECO:0000313" key="3">
    <source>
        <dbReference type="EMBL" id="MFD2236661.1"/>
    </source>
</evidence>
<feature type="chain" id="PRO_5046361956" evidence="1">
    <location>
        <begin position="20"/>
        <end position="329"/>
    </location>
</feature>
<dbReference type="PIRSF" id="PIRSF031900">
    <property type="entry name" value="UCP031900"/>
    <property type="match status" value="1"/>
</dbReference>
<accession>A0ABW5CKE2</accession>
<dbReference type="RefSeq" id="WP_209735583.1">
    <property type="nucleotide sequence ID" value="NZ_CP072611.1"/>
</dbReference>
<gene>
    <name evidence="3" type="ORF">ACFSKQ_04170</name>
</gene>
<protein>
    <submittedName>
        <fullName evidence="3">Esterase-like activity of phytase family protein</fullName>
    </submittedName>
</protein>
<name>A0ABW5CKE2_9HYPH</name>
<dbReference type="SUPFAM" id="SSF50956">
    <property type="entry name" value="Thermostable phytase (3-phytase)"/>
    <property type="match status" value="1"/>
</dbReference>
<organism evidence="3 4">
    <name type="scientific">Aureimonas populi</name>
    <dbReference type="NCBI Taxonomy" id="1701758"/>
    <lineage>
        <taxon>Bacteria</taxon>
        <taxon>Pseudomonadati</taxon>
        <taxon>Pseudomonadota</taxon>
        <taxon>Alphaproteobacteria</taxon>
        <taxon>Hyphomicrobiales</taxon>
        <taxon>Aurantimonadaceae</taxon>
        <taxon>Aureimonas</taxon>
    </lineage>
</organism>
<reference evidence="4" key="1">
    <citation type="journal article" date="2019" name="Int. J. Syst. Evol. Microbiol.">
        <title>The Global Catalogue of Microorganisms (GCM) 10K type strain sequencing project: providing services to taxonomists for standard genome sequencing and annotation.</title>
        <authorList>
            <consortium name="The Broad Institute Genomics Platform"/>
            <consortium name="The Broad Institute Genome Sequencing Center for Infectious Disease"/>
            <person name="Wu L."/>
            <person name="Ma J."/>
        </authorList>
    </citation>
    <scope>NUCLEOTIDE SEQUENCE [LARGE SCALE GENOMIC DNA]</scope>
    <source>
        <strain evidence="4">ZS-35-S2</strain>
    </source>
</reference>
<sequence length="329" mass="35512">MRRLLALVLATSLCPPALAADIRPVEITARAIEAFAVGSSQSRFGGLDFVGGFSFRASDRRLAGVSGFRFREGGGSRFLAVTDTGWWFEGRILRDGEGRPVGMEEARIAPILDPQGQAYRSKGRADAEGLALDGSRVLVSFEQNHRIEAFDAAEPLTALPTPVAQPIPRHELRSNAGLETVAVAPDGRAITVAEQSIDKEGNLFAALLGPAGGLFTVKRQPPWHATDGAFLPGGDLLLLERRYEGFGRLGMRLRRIAGEAIRVGALVDGPVIMEADLGHEIDNMEGLDVFVNEAGETILSIVSDDNASFFQRNLYLEFRLVEDEVEVSG</sequence>
<dbReference type="EMBL" id="JBHUIJ010000005">
    <property type="protein sequence ID" value="MFD2236661.1"/>
    <property type="molecule type" value="Genomic_DNA"/>
</dbReference>
<keyword evidence="1" id="KW-0732">Signal</keyword>
<evidence type="ECO:0000259" key="2">
    <source>
        <dbReference type="Pfam" id="PF13449"/>
    </source>
</evidence>
<proteinExistence type="predicted"/>
<feature type="domain" description="Phytase-like" evidence="2">
    <location>
        <begin position="61"/>
        <end position="306"/>
    </location>
</feature>
<dbReference type="InterPro" id="IPR014567">
    <property type="entry name" value="UCP031900"/>
</dbReference>
<evidence type="ECO:0000313" key="4">
    <source>
        <dbReference type="Proteomes" id="UP001597371"/>
    </source>
</evidence>
<dbReference type="InterPro" id="IPR027372">
    <property type="entry name" value="Phytase-like_dom"/>
</dbReference>
<feature type="signal peptide" evidence="1">
    <location>
        <begin position="1"/>
        <end position="19"/>
    </location>
</feature>
<keyword evidence="4" id="KW-1185">Reference proteome</keyword>
<dbReference type="Pfam" id="PF13449">
    <property type="entry name" value="Phytase-like"/>
    <property type="match status" value="1"/>
</dbReference>
<comment type="caution">
    <text evidence="3">The sequence shown here is derived from an EMBL/GenBank/DDBJ whole genome shotgun (WGS) entry which is preliminary data.</text>
</comment>
<evidence type="ECO:0000256" key="1">
    <source>
        <dbReference type="SAM" id="SignalP"/>
    </source>
</evidence>
<dbReference type="Proteomes" id="UP001597371">
    <property type="component" value="Unassembled WGS sequence"/>
</dbReference>